<organism evidence="1 2">
    <name type="scientific">Catharanthus roseus</name>
    <name type="common">Madagascar periwinkle</name>
    <name type="synonym">Vinca rosea</name>
    <dbReference type="NCBI Taxonomy" id="4058"/>
    <lineage>
        <taxon>Eukaryota</taxon>
        <taxon>Viridiplantae</taxon>
        <taxon>Streptophyta</taxon>
        <taxon>Embryophyta</taxon>
        <taxon>Tracheophyta</taxon>
        <taxon>Spermatophyta</taxon>
        <taxon>Magnoliopsida</taxon>
        <taxon>eudicotyledons</taxon>
        <taxon>Gunneridae</taxon>
        <taxon>Pentapetalae</taxon>
        <taxon>asterids</taxon>
        <taxon>lamiids</taxon>
        <taxon>Gentianales</taxon>
        <taxon>Apocynaceae</taxon>
        <taxon>Rauvolfioideae</taxon>
        <taxon>Vinceae</taxon>
        <taxon>Catharanthinae</taxon>
        <taxon>Catharanthus</taxon>
    </lineage>
</organism>
<evidence type="ECO:0000313" key="2">
    <source>
        <dbReference type="Proteomes" id="UP001060085"/>
    </source>
</evidence>
<dbReference type="EMBL" id="CM044704">
    <property type="protein sequence ID" value="KAI5667367.1"/>
    <property type="molecule type" value="Genomic_DNA"/>
</dbReference>
<accession>A0ACC0B3Z2</accession>
<proteinExistence type="predicted"/>
<reference evidence="2" key="1">
    <citation type="journal article" date="2023" name="Nat. Plants">
        <title>Single-cell RNA sequencing provides a high-resolution roadmap for understanding the multicellular compartmentation of specialized metabolism.</title>
        <authorList>
            <person name="Sun S."/>
            <person name="Shen X."/>
            <person name="Li Y."/>
            <person name="Li Y."/>
            <person name="Wang S."/>
            <person name="Li R."/>
            <person name="Zhang H."/>
            <person name="Shen G."/>
            <person name="Guo B."/>
            <person name="Wei J."/>
            <person name="Xu J."/>
            <person name="St-Pierre B."/>
            <person name="Chen S."/>
            <person name="Sun C."/>
        </authorList>
    </citation>
    <scope>NUCLEOTIDE SEQUENCE [LARGE SCALE GENOMIC DNA]</scope>
</reference>
<name>A0ACC0B3Z2_CATRO</name>
<dbReference type="Proteomes" id="UP001060085">
    <property type="component" value="Linkage Group LG04"/>
</dbReference>
<protein>
    <submittedName>
        <fullName evidence="1">Uncharacterized protein</fullName>
    </submittedName>
</protein>
<gene>
    <name evidence="1" type="ORF">M9H77_17220</name>
</gene>
<sequence length="186" mass="20322">MSYDKEDTCNVDNDTVEESHVRKIKKDTYFVRFLSGGSPVTDCGAQRGRAVGDRATRGRGSVNHGRHPSAEPVTSGSRSASTEGRAENWAVAATGFHGGGSSLPSINGKGASSTDGSRKFGSFPKLNSEKWSKLLTLINNPNSTQTNTLSCMKKLWILDSTCSHHITDRKEFLKFKHHTSIYNWTA</sequence>
<comment type="caution">
    <text evidence="1">The sequence shown here is derived from an EMBL/GenBank/DDBJ whole genome shotgun (WGS) entry which is preliminary data.</text>
</comment>
<keyword evidence="2" id="KW-1185">Reference proteome</keyword>
<evidence type="ECO:0000313" key="1">
    <source>
        <dbReference type="EMBL" id="KAI5667367.1"/>
    </source>
</evidence>